<sequence>MFRNRRTSQKPDEELINKFKKTFPDVSSTGSLSGDGRQGNSINPAAIEGIHGQSGNAEIKANDPTPRNLQDFRFTPSLMDPNSFQFMNLANQPPGYYTPTPGGMTTLYHHQAGDLHTPLGYNMVTPISIPNTLSAGFPSGANGEMTVNHYPHPPLFMPQSYNPFAQQTFAPSAFIHRDSGYDPMDRSEESSRDHMSASGAQSLNMMMPGVGFSDQMEELTFLTVSRFRFGVTLRAPTAMIKHADEIPVTYLNKGQAYSVSVVDHCPPPPGSQLRKYRTYIRISFEDEQQRSRPSTCWQLWKEGRGSSEAHQRGGKLLAVEYVDSTQSADDGQTQRQIELEKASFDGFCVTWTANPAVATADCAISVRFNFLSTDFSHSKGVKGIPVRLCAKTEILSPSDAVAPDMPVSEVSYCKVKLFRDHGAERKLSNDVAHVKKTMEKLKQQMAQLETGGGNIGKRKRSNVSISIKGSDHNRPVKIPKHKRTWSIDSQDGGKLSPEDDLNLKYAMMQDMFTSTRPVSILNLRGDEHDDPDLFPVVLPGESQEFKFEPLSRQSTRESLYSNDGASAASNVLSPSNSSFSNVNSPRRPSERQLSSHSFLEHDEAMEWTNPSLLTQPVKVKKGTTGYIEAIDIDPTYRPPAERPPRPIACFYIRFPDEQNGDYYRAVYLTQRTVRDLMKKISEKYKIDPDRIVRILRVSRDGLKIMVDDDVVQQLPEGQDMVAEISQTSKFEVVTPDVNTPPTSAVEVKLTY</sequence>
<dbReference type="InterPro" id="IPR007604">
    <property type="entry name" value="CP2"/>
</dbReference>
<evidence type="ECO:0000313" key="9">
    <source>
        <dbReference type="EMBL" id="OKL60603.1"/>
    </source>
</evidence>
<name>A0A1Q5Q8Z9_TALAT</name>
<evidence type="ECO:0000256" key="1">
    <source>
        <dbReference type="ARBA" id="ARBA00004123"/>
    </source>
</evidence>
<evidence type="ECO:0000313" key="10">
    <source>
        <dbReference type="Proteomes" id="UP000214365"/>
    </source>
</evidence>
<keyword evidence="10" id="KW-1185">Reference proteome</keyword>
<evidence type="ECO:0000256" key="6">
    <source>
        <dbReference type="SAM" id="Coils"/>
    </source>
</evidence>
<proteinExistence type="predicted"/>
<reference evidence="9 10" key="1">
    <citation type="submission" date="2015-06" db="EMBL/GenBank/DDBJ databases">
        <title>Talaromyces atroroseus IBT 11181 draft genome.</title>
        <authorList>
            <person name="Rasmussen K.B."/>
            <person name="Rasmussen S."/>
            <person name="Petersen B."/>
            <person name="Sicheritz-Ponten T."/>
            <person name="Mortensen U.H."/>
            <person name="Thrane U."/>
        </authorList>
    </citation>
    <scope>NUCLEOTIDE SEQUENCE [LARGE SCALE GENOMIC DNA]</scope>
    <source>
        <strain evidence="9 10">IBT 11181</strain>
    </source>
</reference>
<dbReference type="AlphaFoldDB" id="A0A1Q5Q8Z9"/>
<keyword evidence="5" id="KW-0539">Nucleus</keyword>
<feature type="compositionally biased region" description="Polar residues" evidence="7">
    <location>
        <begin position="551"/>
        <end position="564"/>
    </location>
</feature>
<dbReference type="PANTHER" id="PTHR11037:SF20">
    <property type="entry name" value="PROTEIN GRAINYHEAD"/>
    <property type="match status" value="1"/>
</dbReference>
<keyword evidence="6" id="KW-0175">Coiled coil</keyword>
<dbReference type="InterPro" id="IPR057520">
    <property type="entry name" value="GRHL1/CP2_C"/>
</dbReference>
<feature type="region of interest" description="Disordered" evidence="7">
    <location>
        <begin position="467"/>
        <end position="496"/>
    </location>
</feature>
<feature type="compositionally biased region" description="Polar residues" evidence="7">
    <location>
        <begin position="25"/>
        <end position="43"/>
    </location>
</feature>
<dbReference type="Pfam" id="PF04516">
    <property type="entry name" value="CP2"/>
    <property type="match status" value="1"/>
</dbReference>
<keyword evidence="3" id="KW-0238">DNA-binding</keyword>
<feature type="coiled-coil region" evidence="6">
    <location>
        <begin position="424"/>
        <end position="451"/>
    </location>
</feature>
<dbReference type="InterPro" id="IPR040167">
    <property type="entry name" value="TF_CP2-like"/>
</dbReference>
<keyword evidence="4" id="KW-0804">Transcription</keyword>
<feature type="compositionally biased region" description="Basic residues" evidence="7">
    <location>
        <begin position="475"/>
        <end position="484"/>
    </location>
</feature>
<gene>
    <name evidence="9" type="ORF">UA08_04050</name>
</gene>
<dbReference type="GO" id="GO:0005634">
    <property type="term" value="C:nucleus"/>
    <property type="evidence" value="ECO:0007669"/>
    <property type="project" value="UniProtKB-SubCell"/>
</dbReference>
<accession>A0A1Q5Q8Z9</accession>
<dbReference type="PANTHER" id="PTHR11037">
    <property type="entry name" value="TRANSCRIPTION FACTOR CP2"/>
    <property type="match status" value="1"/>
</dbReference>
<feature type="region of interest" description="Disordered" evidence="7">
    <location>
        <begin position="23"/>
        <end position="48"/>
    </location>
</feature>
<feature type="domain" description="Grh/CP2 DB" evidence="8">
    <location>
        <begin position="225"/>
        <end position="481"/>
    </location>
</feature>
<dbReference type="Proteomes" id="UP000214365">
    <property type="component" value="Unassembled WGS sequence"/>
</dbReference>
<comment type="caution">
    <text evidence="9">The sequence shown here is derived from an EMBL/GenBank/DDBJ whole genome shotgun (WGS) entry which is preliminary data.</text>
</comment>
<evidence type="ECO:0000256" key="4">
    <source>
        <dbReference type="ARBA" id="ARBA00023163"/>
    </source>
</evidence>
<dbReference type="PROSITE" id="PS51968">
    <property type="entry name" value="GRH_CP2_DB"/>
    <property type="match status" value="1"/>
</dbReference>
<dbReference type="GO" id="GO:0001228">
    <property type="term" value="F:DNA-binding transcription activator activity, RNA polymerase II-specific"/>
    <property type="evidence" value="ECO:0007669"/>
    <property type="project" value="TreeGrafter"/>
</dbReference>
<dbReference type="RefSeq" id="XP_020120724.1">
    <property type="nucleotide sequence ID" value="XM_020266331.1"/>
</dbReference>
<evidence type="ECO:0000256" key="3">
    <source>
        <dbReference type="ARBA" id="ARBA00023125"/>
    </source>
</evidence>
<dbReference type="GeneID" id="31003805"/>
<evidence type="ECO:0000259" key="8">
    <source>
        <dbReference type="PROSITE" id="PS51968"/>
    </source>
</evidence>
<dbReference type="Pfam" id="PF25416">
    <property type="entry name" value="GRHL1_C"/>
    <property type="match status" value="1"/>
</dbReference>
<dbReference type="OrthoDB" id="7680836at2759"/>
<feature type="region of interest" description="Disordered" evidence="7">
    <location>
        <begin position="545"/>
        <end position="595"/>
    </location>
</feature>
<comment type="subcellular location">
    <subcellularLocation>
        <location evidence="1">Nucleus</location>
    </subcellularLocation>
</comment>
<organism evidence="9 10">
    <name type="scientific">Talaromyces atroroseus</name>
    <dbReference type="NCBI Taxonomy" id="1441469"/>
    <lineage>
        <taxon>Eukaryota</taxon>
        <taxon>Fungi</taxon>
        <taxon>Dikarya</taxon>
        <taxon>Ascomycota</taxon>
        <taxon>Pezizomycotina</taxon>
        <taxon>Eurotiomycetes</taxon>
        <taxon>Eurotiomycetidae</taxon>
        <taxon>Eurotiales</taxon>
        <taxon>Trichocomaceae</taxon>
        <taxon>Talaromyces</taxon>
        <taxon>Talaromyces sect. Trachyspermi</taxon>
    </lineage>
</organism>
<evidence type="ECO:0000256" key="5">
    <source>
        <dbReference type="ARBA" id="ARBA00023242"/>
    </source>
</evidence>
<evidence type="ECO:0000256" key="7">
    <source>
        <dbReference type="SAM" id="MobiDB-lite"/>
    </source>
</evidence>
<protein>
    <recommendedName>
        <fullName evidence="8">Grh/CP2 DB domain-containing protein</fullName>
    </recommendedName>
</protein>
<feature type="compositionally biased region" description="Low complexity" evidence="7">
    <location>
        <begin position="565"/>
        <end position="586"/>
    </location>
</feature>
<keyword evidence="2" id="KW-0805">Transcription regulation</keyword>
<dbReference type="GO" id="GO:0000978">
    <property type="term" value="F:RNA polymerase II cis-regulatory region sequence-specific DNA binding"/>
    <property type="evidence" value="ECO:0007669"/>
    <property type="project" value="TreeGrafter"/>
</dbReference>
<evidence type="ECO:0000256" key="2">
    <source>
        <dbReference type="ARBA" id="ARBA00023015"/>
    </source>
</evidence>
<dbReference type="STRING" id="1441469.A0A1Q5Q8Z9"/>
<dbReference type="EMBL" id="LFMY01000005">
    <property type="protein sequence ID" value="OKL60603.1"/>
    <property type="molecule type" value="Genomic_DNA"/>
</dbReference>